<feature type="region of interest" description="Disordered" evidence="6">
    <location>
        <begin position="63"/>
        <end position="100"/>
    </location>
</feature>
<name>A0AAD7VJN0_QUISA</name>
<evidence type="ECO:0000313" key="8">
    <source>
        <dbReference type="EMBL" id="KAJ7978128.1"/>
    </source>
</evidence>
<dbReference type="GO" id="GO:0008017">
    <property type="term" value="F:microtubule binding"/>
    <property type="evidence" value="ECO:0007669"/>
    <property type="project" value="InterPro"/>
</dbReference>
<dbReference type="PANTHER" id="PTHR46372:SF6">
    <property type="entry name" value="PROTEIN WVD2-LIKE 1"/>
    <property type="match status" value="1"/>
</dbReference>
<keyword evidence="3" id="KW-0963">Cytoplasm</keyword>
<comment type="similarity">
    <text evidence="2">Belongs to the TPX2 family.</text>
</comment>
<dbReference type="Pfam" id="PF06886">
    <property type="entry name" value="TPX2"/>
    <property type="match status" value="1"/>
</dbReference>
<dbReference type="GO" id="GO:0000226">
    <property type="term" value="P:microtubule cytoskeleton organization"/>
    <property type="evidence" value="ECO:0007669"/>
    <property type="project" value="InterPro"/>
</dbReference>
<evidence type="ECO:0000259" key="7">
    <source>
        <dbReference type="Pfam" id="PF06886"/>
    </source>
</evidence>
<evidence type="ECO:0000256" key="2">
    <source>
        <dbReference type="ARBA" id="ARBA00005885"/>
    </source>
</evidence>
<dbReference type="KEGG" id="qsa:O6P43_007644"/>
<comment type="subcellular location">
    <subcellularLocation>
        <location evidence="1">Cytoplasm</location>
        <location evidence="1">Cytoskeleton</location>
    </subcellularLocation>
</comment>
<gene>
    <name evidence="8" type="ORF">O6P43_007644</name>
</gene>
<evidence type="ECO:0000256" key="5">
    <source>
        <dbReference type="ARBA" id="ARBA00023212"/>
    </source>
</evidence>
<keyword evidence="4" id="KW-0493">Microtubule</keyword>
<proteinExistence type="inferred from homology"/>
<comment type="caution">
    <text evidence="8">The sequence shown here is derived from an EMBL/GenBank/DDBJ whole genome shotgun (WGS) entry which is preliminary data.</text>
</comment>
<dbReference type="InterPro" id="IPR027329">
    <property type="entry name" value="TPX2_C"/>
</dbReference>
<evidence type="ECO:0000256" key="4">
    <source>
        <dbReference type="ARBA" id="ARBA00022701"/>
    </source>
</evidence>
<dbReference type="EMBL" id="JARAOO010000003">
    <property type="protein sequence ID" value="KAJ7978128.1"/>
    <property type="molecule type" value="Genomic_DNA"/>
</dbReference>
<dbReference type="Proteomes" id="UP001163823">
    <property type="component" value="Chromosome 3"/>
</dbReference>
<keyword evidence="5" id="KW-0206">Cytoskeleton</keyword>
<reference evidence="8" key="1">
    <citation type="journal article" date="2023" name="Science">
        <title>Elucidation of the pathway for biosynthesis of saponin adjuvants from the soapbark tree.</title>
        <authorList>
            <person name="Reed J."/>
            <person name="Orme A."/>
            <person name="El-Demerdash A."/>
            <person name="Owen C."/>
            <person name="Martin L.B.B."/>
            <person name="Misra R.C."/>
            <person name="Kikuchi S."/>
            <person name="Rejzek M."/>
            <person name="Martin A.C."/>
            <person name="Harkess A."/>
            <person name="Leebens-Mack J."/>
            <person name="Louveau T."/>
            <person name="Stephenson M.J."/>
            <person name="Osbourn A."/>
        </authorList>
    </citation>
    <scope>NUCLEOTIDE SEQUENCE</scope>
    <source>
        <strain evidence="8">S10</strain>
    </source>
</reference>
<feature type="domain" description="TPX2 C-terminal" evidence="7">
    <location>
        <begin position="207"/>
        <end position="244"/>
    </location>
</feature>
<dbReference type="InterPro" id="IPR044806">
    <property type="entry name" value="WVD2/WDL1-4"/>
</dbReference>
<evidence type="ECO:0000313" key="9">
    <source>
        <dbReference type="Proteomes" id="UP001163823"/>
    </source>
</evidence>
<dbReference type="AlphaFoldDB" id="A0AAD7VJN0"/>
<evidence type="ECO:0000256" key="3">
    <source>
        <dbReference type="ARBA" id="ARBA00022490"/>
    </source>
</evidence>
<feature type="compositionally biased region" description="Basic and acidic residues" evidence="6">
    <location>
        <begin position="68"/>
        <end position="83"/>
    </location>
</feature>
<dbReference type="PANTHER" id="PTHR46372">
    <property type="entry name" value="PROTEIN WVD2-LIKE 3"/>
    <property type="match status" value="1"/>
</dbReference>
<organism evidence="8 9">
    <name type="scientific">Quillaja saponaria</name>
    <name type="common">Soap bark tree</name>
    <dbReference type="NCBI Taxonomy" id="32244"/>
    <lineage>
        <taxon>Eukaryota</taxon>
        <taxon>Viridiplantae</taxon>
        <taxon>Streptophyta</taxon>
        <taxon>Embryophyta</taxon>
        <taxon>Tracheophyta</taxon>
        <taxon>Spermatophyta</taxon>
        <taxon>Magnoliopsida</taxon>
        <taxon>eudicotyledons</taxon>
        <taxon>Gunneridae</taxon>
        <taxon>Pentapetalae</taxon>
        <taxon>rosids</taxon>
        <taxon>fabids</taxon>
        <taxon>Fabales</taxon>
        <taxon>Quillajaceae</taxon>
        <taxon>Quillaja</taxon>
    </lineage>
</organism>
<evidence type="ECO:0000256" key="6">
    <source>
        <dbReference type="SAM" id="MobiDB-lite"/>
    </source>
</evidence>
<sequence>MGREVTSAHVEKKPNVKIVASNGSSNDEVHVSPRITEAKGYEVKEYTEGNSVVEKCNGKNDVLGVKSTNHDSELPGEKYEKPVAQKSGENKMLSSPASKSAAIANERANYTVPQPFDLATEKRGACIHTAGTESAATGVNSPSNAYYMQSPISAKNSQPNSPFSLRKPLQLDNKKHLEDEDNWSVASSCTTSVRTSKYRVTMGAAPTFRSSERAEKRKEFYLKLEEKQHALEEEKSQYEARQKVSF</sequence>
<keyword evidence="9" id="KW-1185">Reference proteome</keyword>
<accession>A0AAD7VJN0</accession>
<evidence type="ECO:0000256" key="1">
    <source>
        <dbReference type="ARBA" id="ARBA00004245"/>
    </source>
</evidence>
<protein>
    <submittedName>
        <fullName evidence="8">Protein WVD2-like 1</fullName>
    </submittedName>
</protein>
<dbReference type="GO" id="GO:0005874">
    <property type="term" value="C:microtubule"/>
    <property type="evidence" value="ECO:0007669"/>
    <property type="project" value="UniProtKB-KW"/>
</dbReference>